<reference evidence="1 2" key="1">
    <citation type="submission" date="2021-06" db="EMBL/GenBank/DDBJ databases">
        <title>Caerostris extrusa draft genome.</title>
        <authorList>
            <person name="Kono N."/>
            <person name="Arakawa K."/>
        </authorList>
    </citation>
    <scope>NUCLEOTIDE SEQUENCE [LARGE SCALE GENOMIC DNA]</scope>
</reference>
<name>A0AAV4M494_CAEEX</name>
<accession>A0AAV4M494</accession>
<evidence type="ECO:0000313" key="2">
    <source>
        <dbReference type="Proteomes" id="UP001054945"/>
    </source>
</evidence>
<gene>
    <name evidence="1" type="ORF">CEXT_327791</name>
</gene>
<dbReference type="Proteomes" id="UP001054945">
    <property type="component" value="Unassembled WGS sequence"/>
</dbReference>
<organism evidence="1 2">
    <name type="scientific">Caerostris extrusa</name>
    <name type="common">Bark spider</name>
    <name type="synonym">Caerostris bankana</name>
    <dbReference type="NCBI Taxonomy" id="172846"/>
    <lineage>
        <taxon>Eukaryota</taxon>
        <taxon>Metazoa</taxon>
        <taxon>Ecdysozoa</taxon>
        <taxon>Arthropoda</taxon>
        <taxon>Chelicerata</taxon>
        <taxon>Arachnida</taxon>
        <taxon>Araneae</taxon>
        <taxon>Araneomorphae</taxon>
        <taxon>Entelegynae</taxon>
        <taxon>Araneoidea</taxon>
        <taxon>Araneidae</taxon>
        <taxon>Caerostris</taxon>
    </lineage>
</organism>
<comment type="caution">
    <text evidence="1">The sequence shown here is derived from an EMBL/GenBank/DDBJ whole genome shotgun (WGS) entry which is preliminary data.</text>
</comment>
<protein>
    <submittedName>
        <fullName evidence="1">Uncharacterized protein</fullName>
    </submittedName>
</protein>
<sequence length="101" mass="12010">MTMCGKNRKRANVISNAGHIIRLRNDKTLAKPPWYFLDITDNKIKSDNKVLVVIHSDNEMKLFIWPHWIRRKSFLIWHASSRKTFLYRLWAFTVIPSTALQ</sequence>
<proteinExistence type="predicted"/>
<dbReference type="EMBL" id="BPLR01001813">
    <property type="protein sequence ID" value="GIX66687.1"/>
    <property type="molecule type" value="Genomic_DNA"/>
</dbReference>
<evidence type="ECO:0000313" key="1">
    <source>
        <dbReference type="EMBL" id="GIX66687.1"/>
    </source>
</evidence>
<keyword evidence="2" id="KW-1185">Reference proteome</keyword>
<dbReference type="AlphaFoldDB" id="A0AAV4M494"/>